<dbReference type="AlphaFoldDB" id="A0A4Q9QE16"/>
<dbReference type="InterPro" id="IPR051274">
    <property type="entry name" value="3-5_Exoribonuclease"/>
</dbReference>
<dbReference type="SUPFAM" id="SSF53098">
    <property type="entry name" value="Ribonuclease H-like"/>
    <property type="match status" value="1"/>
</dbReference>
<keyword evidence="5" id="KW-1133">Transmembrane helix</keyword>
<feature type="region of interest" description="Disordered" evidence="4">
    <location>
        <begin position="50"/>
        <end position="113"/>
    </location>
</feature>
<evidence type="ECO:0000256" key="4">
    <source>
        <dbReference type="SAM" id="MobiDB-lite"/>
    </source>
</evidence>
<dbReference type="CDD" id="cd06133">
    <property type="entry name" value="ERI-1_3'hExo_like"/>
    <property type="match status" value="1"/>
</dbReference>
<protein>
    <submittedName>
        <fullName evidence="8">Ribonuclease H-like domain-containing protein</fullName>
    </submittedName>
</protein>
<dbReference type="Gene3D" id="3.30.420.10">
    <property type="entry name" value="Ribonuclease H-like superfamily/Ribonuclease H"/>
    <property type="match status" value="1"/>
</dbReference>
<feature type="compositionally biased region" description="Basic residues" evidence="4">
    <location>
        <begin position="65"/>
        <end position="75"/>
    </location>
</feature>
<feature type="chain" id="PRO_5020470784" evidence="6">
    <location>
        <begin position="17"/>
        <end position="374"/>
    </location>
</feature>
<name>A0A4Q9QE16_9APHY</name>
<keyword evidence="5" id="KW-0472">Membrane</keyword>
<dbReference type="SMART" id="SM00479">
    <property type="entry name" value="EXOIII"/>
    <property type="match status" value="1"/>
</dbReference>
<dbReference type="InterPro" id="IPR036397">
    <property type="entry name" value="RNaseH_sf"/>
</dbReference>
<keyword evidence="2" id="KW-0378">Hydrolase</keyword>
<reference evidence="8 9" key="1">
    <citation type="submission" date="2019-01" db="EMBL/GenBank/DDBJ databases">
        <title>Draft genome sequences of three monokaryotic isolates of the white-rot basidiomycete fungus Dichomitus squalens.</title>
        <authorList>
            <consortium name="DOE Joint Genome Institute"/>
            <person name="Lopez S.C."/>
            <person name="Andreopoulos B."/>
            <person name="Pangilinan J."/>
            <person name="Lipzen A."/>
            <person name="Riley R."/>
            <person name="Ahrendt S."/>
            <person name="Ng V."/>
            <person name="Barry K."/>
            <person name="Daum C."/>
            <person name="Grigoriev I.V."/>
            <person name="Hilden K.S."/>
            <person name="Makela M.R."/>
            <person name="de Vries R.P."/>
        </authorList>
    </citation>
    <scope>NUCLEOTIDE SEQUENCE [LARGE SCALE GENOMIC DNA]</scope>
    <source>
        <strain evidence="8 9">CBS 464.89</strain>
    </source>
</reference>
<dbReference type="GO" id="GO:0000175">
    <property type="term" value="F:3'-5'-RNA exonuclease activity"/>
    <property type="evidence" value="ECO:0007669"/>
    <property type="project" value="InterPro"/>
</dbReference>
<sequence length="374" mass="42251">MLSLSSLHAMSWPTLALDGPPASVGSVLLLTAAVVVVSCLIIRRRRLHTDGQSCEEKTSPETSTSRKRPKTRARSLRPSNSDCGEQGPAPRPSSKRANAQANHESGTSGDEGLRMGKRLKQVYDAFLVLDVEATCVEGSDFAYPNEIIEWPVCLLRWKDANVKGKTRELEIVAEFRSFVRPTWRPQLSEFCQALTGITQEQVDSASTFPEVLQDFRKFLEEHELLDEAGHRLARFCFCSDGPYDIRDFVVKQCFISKIPVPAWLSGDVMDVRRVVGEWHDANTAAAVERRQVNVGAFPLPRRMTFPIPRQLHALGLEPFVGRQHSGIDDTRNICRLVIELARRGWRLEPNTAINPNRRWPWMGKRGKVLEEYYS</sequence>
<dbReference type="InterPro" id="IPR013520">
    <property type="entry name" value="Ribonucl_H"/>
</dbReference>
<keyword evidence="6" id="KW-0732">Signal</keyword>
<keyword evidence="5" id="KW-0812">Transmembrane</keyword>
<feature type="transmembrane region" description="Helical" evidence="5">
    <location>
        <begin position="20"/>
        <end position="42"/>
    </location>
</feature>
<evidence type="ECO:0000256" key="6">
    <source>
        <dbReference type="SAM" id="SignalP"/>
    </source>
</evidence>
<dbReference type="Pfam" id="PF00929">
    <property type="entry name" value="RNase_T"/>
    <property type="match status" value="1"/>
</dbReference>
<accession>A0A4Q9QE16</accession>
<evidence type="ECO:0000259" key="7">
    <source>
        <dbReference type="SMART" id="SM00479"/>
    </source>
</evidence>
<dbReference type="InterPro" id="IPR012337">
    <property type="entry name" value="RNaseH-like_sf"/>
</dbReference>
<dbReference type="GO" id="GO:0003676">
    <property type="term" value="F:nucleic acid binding"/>
    <property type="evidence" value="ECO:0007669"/>
    <property type="project" value="InterPro"/>
</dbReference>
<evidence type="ECO:0000256" key="2">
    <source>
        <dbReference type="ARBA" id="ARBA00022801"/>
    </source>
</evidence>
<gene>
    <name evidence="8" type="ORF">BD310DRAFT_912698</name>
</gene>
<feature type="domain" description="Exonuclease" evidence="7">
    <location>
        <begin position="125"/>
        <end position="346"/>
    </location>
</feature>
<proteinExistence type="predicted"/>
<dbReference type="InterPro" id="IPR047201">
    <property type="entry name" value="ERI-1_3'hExo-like"/>
</dbReference>
<dbReference type="Proteomes" id="UP000292082">
    <property type="component" value="Unassembled WGS sequence"/>
</dbReference>
<feature type="signal peptide" evidence="6">
    <location>
        <begin position="1"/>
        <end position="16"/>
    </location>
</feature>
<organism evidence="8 9">
    <name type="scientific">Dichomitus squalens</name>
    <dbReference type="NCBI Taxonomy" id="114155"/>
    <lineage>
        <taxon>Eukaryota</taxon>
        <taxon>Fungi</taxon>
        <taxon>Dikarya</taxon>
        <taxon>Basidiomycota</taxon>
        <taxon>Agaricomycotina</taxon>
        <taxon>Agaricomycetes</taxon>
        <taxon>Polyporales</taxon>
        <taxon>Polyporaceae</taxon>
        <taxon>Dichomitus</taxon>
    </lineage>
</organism>
<feature type="compositionally biased region" description="Polar residues" evidence="4">
    <location>
        <begin position="95"/>
        <end position="108"/>
    </location>
</feature>
<dbReference type="STRING" id="114155.A0A4Q9QE16"/>
<dbReference type="EMBL" id="ML145084">
    <property type="protein sequence ID" value="TBU66072.1"/>
    <property type="molecule type" value="Genomic_DNA"/>
</dbReference>
<evidence type="ECO:0000313" key="9">
    <source>
        <dbReference type="Proteomes" id="UP000292082"/>
    </source>
</evidence>
<keyword evidence="3" id="KW-0269">Exonuclease</keyword>
<keyword evidence="1" id="KW-0540">Nuclease</keyword>
<dbReference type="PANTHER" id="PTHR23044:SF61">
    <property type="entry name" value="3'-5' EXORIBONUCLEASE 1-RELATED"/>
    <property type="match status" value="1"/>
</dbReference>
<evidence type="ECO:0000256" key="3">
    <source>
        <dbReference type="ARBA" id="ARBA00022839"/>
    </source>
</evidence>
<dbReference type="PANTHER" id="PTHR23044">
    <property type="entry name" value="3'-5' EXONUCLEASE ERI1-RELATED"/>
    <property type="match status" value="1"/>
</dbReference>
<keyword evidence="9" id="KW-1185">Reference proteome</keyword>
<evidence type="ECO:0000256" key="5">
    <source>
        <dbReference type="SAM" id="Phobius"/>
    </source>
</evidence>
<evidence type="ECO:0000256" key="1">
    <source>
        <dbReference type="ARBA" id="ARBA00022722"/>
    </source>
</evidence>
<evidence type="ECO:0000313" key="8">
    <source>
        <dbReference type="EMBL" id="TBU66072.1"/>
    </source>
</evidence>